<dbReference type="InterPro" id="IPR018300">
    <property type="entry name" value="Aminotrans_IV_CS"/>
</dbReference>
<dbReference type="InterPro" id="IPR020843">
    <property type="entry name" value="ER"/>
</dbReference>
<feature type="domain" description="Enoyl reductase (ER)" evidence="12">
    <location>
        <begin position="700"/>
        <end position="1032"/>
    </location>
</feature>
<comment type="catalytic activity">
    <reaction evidence="11">
        <text>L-leucine + 2-oxoglutarate = 4-methyl-2-oxopentanoate + L-glutamate</text>
        <dbReference type="Rhea" id="RHEA:18321"/>
        <dbReference type="ChEBI" id="CHEBI:16810"/>
        <dbReference type="ChEBI" id="CHEBI:17865"/>
        <dbReference type="ChEBI" id="CHEBI:29985"/>
        <dbReference type="ChEBI" id="CHEBI:57427"/>
        <dbReference type="EC" id="2.6.1.42"/>
    </reaction>
</comment>
<dbReference type="Proteomes" id="UP000044602">
    <property type="component" value="Unassembled WGS sequence"/>
</dbReference>
<dbReference type="GO" id="GO:0016651">
    <property type="term" value="F:oxidoreductase activity, acting on NAD(P)H"/>
    <property type="evidence" value="ECO:0007669"/>
    <property type="project" value="InterPro"/>
</dbReference>
<keyword evidence="5 11" id="KW-0028">Amino-acid biosynthesis</keyword>
<comment type="catalytic activity">
    <reaction evidence="11">
        <text>L-isoleucine + 2-oxoglutarate = (S)-3-methyl-2-oxopentanoate + L-glutamate</text>
        <dbReference type="Rhea" id="RHEA:24801"/>
        <dbReference type="ChEBI" id="CHEBI:16810"/>
        <dbReference type="ChEBI" id="CHEBI:29985"/>
        <dbReference type="ChEBI" id="CHEBI:35146"/>
        <dbReference type="ChEBI" id="CHEBI:58045"/>
        <dbReference type="EC" id="2.6.1.42"/>
    </reaction>
</comment>
<proteinExistence type="inferred from homology"/>
<comment type="cofactor">
    <cofactor evidence="1 10">
        <name>pyridoxal 5'-phosphate</name>
        <dbReference type="ChEBI" id="CHEBI:597326"/>
    </cofactor>
</comment>
<dbReference type="SUPFAM" id="SSF50129">
    <property type="entry name" value="GroES-like"/>
    <property type="match status" value="1"/>
</dbReference>
<dbReference type="InterPro" id="IPR013154">
    <property type="entry name" value="ADH-like_N"/>
</dbReference>
<dbReference type="CDD" id="cd08249">
    <property type="entry name" value="enoyl_reductase_like"/>
    <property type="match status" value="1"/>
</dbReference>
<keyword evidence="8" id="KW-0560">Oxidoreductase</keyword>
<dbReference type="InterPro" id="IPR001544">
    <property type="entry name" value="Aminotrans_IV"/>
</dbReference>
<dbReference type="Pfam" id="PF00107">
    <property type="entry name" value="ADH_zinc_N"/>
    <property type="match status" value="1"/>
</dbReference>
<keyword evidence="7 10" id="KW-0663">Pyridoxal phosphate</keyword>
<dbReference type="InterPro" id="IPR036291">
    <property type="entry name" value="NAD(P)-bd_dom_sf"/>
</dbReference>
<name>A0A0G4KP53_VERLO</name>
<dbReference type="PANTHER" id="PTHR11825">
    <property type="entry name" value="SUBGROUP IIII AMINOTRANSFERASE"/>
    <property type="match status" value="1"/>
</dbReference>
<dbReference type="InterPro" id="IPR036038">
    <property type="entry name" value="Aminotransferase-like"/>
</dbReference>
<dbReference type="GO" id="GO:0009099">
    <property type="term" value="P:L-valine biosynthetic process"/>
    <property type="evidence" value="ECO:0007669"/>
    <property type="project" value="TreeGrafter"/>
</dbReference>
<dbReference type="SUPFAM" id="SSF51735">
    <property type="entry name" value="NAD(P)-binding Rossmann-fold domains"/>
    <property type="match status" value="1"/>
</dbReference>
<evidence type="ECO:0000256" key="4">
    <source>
        <dbReference type="ARBA" id="ARBA00022576"/>
    </source>
</evidence>
<dbReference type="Gene3D" id="3.40.50.720">
    <property type="entry name" value="NAD(P)-binding Rossmann-like Domain"/>
    <property type="match status" value="1"/>
</dbReference>
<protein>
    <recommendedName>
        <fullName evidence="11">Branched-chain-amino-acid aminotransferase</fullName>
        <ecNumber evidence="11">2.6.1.42</ecNumber>
    </recommendedName>
</protein>
<dbReference type="InterPro" id="IPR043132">
    <property type="entry name" value="BCAT-like_C"/>
</dbReference>
<dbReference type="Gene3D" id="3.30.70.1060">
    <property type="entry name" value="Dimeric alpha+beta barrel"/>
    <property type="match status" value="1"/>
</dbReference>
<dbReference type="Pfam" id="PF03795">
    <property type="entry name" value="YCII"/>
    <property type="match status" value="1"/>
</dbReference>
<dbReference type="STRING" id="100787.A0A0G4KP53"/>
<dbReference type="InterPro" id="IPR013149">
    <property type="entry name" value="ADH-like_C"/>
</dbReference>
<keyword evidence="14" id="KW-1185">Reference proteome</keyword>
<evidence type="ECO:0000256" key="7">
    <source>
        <dbReference type="ARBA" id="ARBA00022898"/>
    </source>
</evidence>
<dbReference type="SUPFAM" id="SSF56752">
    <property type="entry name" value="D-aminoacid aminotransferase-like PLP-dependent enzymes"/>
    <property type="match status" value="1"/>
</dbReference>
<evidence type="ECO:0000256" key="6">
    <source>
        <dbReference type="ARBA" id="ARBA00022679"/>
    </source>
</evidence>
<keyword evidence="9 11" id="KW-0100">Branched-chain amino acid biosynthesis</keyword>
<dbReference type="PANTHER" id="PTHR11825:SF69">
    <property type="entry name" value="BRANCHED-CHAIN-AMINO-ACID AMINOTRANSFERASE"/>
    <property type="match status" value="1"/>
</dbReference>
<dbReference type="Gene3D" id="3.90.180.10">
    <property type="entry name" value="Medium-chain alcohol dehydrogenases, catalytic domain"/>
    <property type="match status" value="1"/>
</dbReference>
<gene>
    <name evidence="13" type="ORF">BN1708_010171</name>
</gene>
<dbReference type="EMBL" id="CVQH01002891">
    <property type="protein sequence ID" value="CRK11461.1"/>
    <property type="molecule type" value="Genomic_DNA"/>
</dbReference>
<dbReference type="InterPro" id="IPR043131">
    <property type="entry name" value="BCAT-like_N"/>
</dbReference>
<dbReference type="Gene3D" id="3.20.10.10">
    <property type="entry name" value="D-amino Acid Aminotransferase, subunit A, domain 2"/>
    <property type="match status" value="1"/>
</dbReference>
<dbReference type="FunFam" id="3.30.470.10:FF:000012">
    <property type="entry name" value="Branched-chain-amino-acid aminotransferase"/>
    <property type="match status" value="1"/>
</dbReference>
<keyword evidence="4 11" id="KW-0032">Aminotransferase</keyword>
<dbReference type="SUPFAM" id="SSF54909">
    <property type="entry name" value="Dimeric alpha+beta barrel"/>
    <property type="match status" value="1"/>
</dbReference>
<accession>A0A0G4KP53</accession>
<dbReference type="InterPro" id="IPR011032">
    <property type="entry name" value="GroES-like_sf"/>
</dbReference>
<evidence type="ECO:0000256" key="2">
    <source>
        <dbReference type="ARBA" id="ARBA00008072"/>
    </source>
</evidence>
<dbReference type="InterPro" id="IPR005545">
    <property type="entry name" value="YCII"/>
</dbReference>
<dbReference type="InterPro" id="IPR047122">
    <property type="entry name" value="Trans-enoyl_RdTase-like"/>
</dbReference>
<dbReference type="GO" id="GO:0009098">
    <property type="term" value="P:L-leucine biosynthetic process"/>
    <property type="evidence" value="ECO:0007669"/>
    <property type="project" value="TreeGrafter"/>
</dbReference>
<comment type="similarity">
    <text evidence="2">Belongs to the zinc-containing alcohol dehydrogenase family.</text>
</comment>
<dbReference type="GO" id="GO:0005739">
    <property type="term" value="C:mitochondrion"/>
    <property type="evidence" value="ECO:0007669"/>
    <property type="project" value="TreeGrafter"/>
</dbReference>
<evidence type="ECO:0000256" key="3">
    <source>
        <dbReference type="ARBA" id="ARBA00009320"/>
    </source>
</evidence>
<keyword evidence="6 11" id="KW-0808">Transferase</keyword>
<organism evidence="13 14">
    <name type="scientific">Verticillium longisporum</name>
    <name type="common">Verticillium dahliae var. longisporum</name>
    <dbReference type="NCBI Taxonomy" id="100787"/>
    <lineage>
        <taxon>Eukaryota</taxon>
        <taxon>Fungi</taxon>
        <taxon>Dikarya</taxon>
        <taxon>Ascomycota</taxon>
        <taxon>Pezizomycotina</taxon>
        <taxon>Sordariomycetes</taxon>
        <taxon>Hypocreomycetidae</taxon>
        <taxon>Glomerellales</taxon>
        <taxon>Plectosphaerellaceae</taxon>
        <taxon>Verticillium</taxon>
    </lineage>
</organism>
<dbReference type="InterPro" id="IPR005786">
    <property type="entry name" value="B_amino_transII"/>
</dbReference>
<dbReference type="Gene3D" id="3.30.470.10">
    <property type="match status" value="1"/>
</dbReference>
<evidence type="ECO:0000256" key="1">
    <source>
        <dbReference type="ARBA" id="ARBA00001933"/>
    </source>
</evidence>
<evidence type="ECO:0000313" key="14">
    <source>
        <dbReference type="Proteomes" id="UP000044602"/>
    </source>
</evidence>
<evidence type="ECO:0000256" key="10">
    <source>
        <dbReference type="RuleBase" id="RU004516"/>
    </source>
</evidence>
<dbReference type="GO" id="GO:0004084">
    <property type="term" value="F:branched-chain-amino-acid transaminase activity"/>
    <property type="evidence" value="ECO:0007669"/>
    <property type="project" value="UniProtKB-EC"/>
</dbReference>
<dbReference type="EC" id="2.6.1.42" evidence="11"/>
<evidence type="ECO:0000256" key="11">
    <source>
        <dbReference type="RuleBase" id="RU004517"/>
    </source>
</evidence>
<dbReference type="FunFam" id="3.20.10.10:FF:000004">
    <property type="entry name" value="Branched-chain-amino-acid aminotransferase"/>
    <property type="match status" value="1"/>
</dbReference>
<dbReference type="InterPro" id="IPR011008">
    <property type="entry name" value="Dimeric_a/b-barrel"/>
</dbReference>
<evidence type="ECO:0000256" key="5">
    <source>
        <dbReference type="ARBA" id="ARBA00022605"/>
    </source>
</evidence>
<reference evidence="13 14" key="1">
    <citation type="submission" date="2015-05" db="EMBL/GenBank/DDBJ databases">
        <authorList>
            <person name="Wang D.B."/>
            <person name="Wang M."/>
        </authorList>
    </citation>
    <scope>NUCLEOTIDE SEQUENCE [LARGE SCALE GENOMIC DNA]</scope>
    <source>
        <strain evidence="13">VL1</strain>
    </source>
</reference>
<comment type="catalytic activity">
    <reaction evidence="11">
        <text>L-valine + 2-oxoglutarate = 3-methyl-2-oxobutanoate + L-glutamate</text>
        <dbReference type="Rhea" id="RHEA:24813"/>
        <dbReference type="ChEBI" id="CHEBI:11851"/>
        <dbReference type="ChEBI" id="CHEBI:16810"/>
        <dbReference type="ChEBI" id="CHEBI:29985"/>
        <dbReference type="ChEBI" id="CHEBI:57762"/>
        <dbReference type="EC" id="2.6.1.42"/>
    </reaction>
</comment>
<evidence type="ECO:0000259" key="12">
    <source>
        <dbReference type="SMART" id="SM00829"/>
    </source>
</evidence>
<dbReference type="Pfam" id="PF08240">
    <property type="entry name" value="ADH_N"/>
    <property type="match status" value="1"/>
</dbReference>
<evidence type="ECO:0000256" key="9">
    <source>
        <dbReference type="ARBA" id="ARBA00023304"/>
    </source>
</evidence>
<evidence type="ECO:0000313" key="13">
    <source>
        <dbReference type="EMBL" id="CRK11461.1"/>
    </source>
</evidence>
<evidence type="ECO:0000256" key="8">
    <source>
        <dbReference type="ARBA" id="ARBA00023002"/>
    </source>
</evidence>
<dbReference type="AlphaFoldDB" id="A0A0G4KP53"/>
<dbReference type="Pfam" id="PF01063">
    <property type="entry name" value="Aminotran_4"/>
    <property type="match status" value="1"/>
</dbReference>
<dbReference type="SMART" id="SM00829">
    <property type="entry name" value="PKS_ER"/>
    <property type="match status" value="1"/>
</dbReference>
<sequence length="1046" mass="113845">MANLFQGSASPLDASRLVFSRSATKRPVPLPGSTELWAQNVCCDHMLTCRWTVEGGWEMPEIKPYGDLSISPIASCLHYATQCFEGMKVYRGFDGRLRLFRPDLNAKRLNMSATRVALLSFDDAELVKLIAALVKEDTPRWLPQDQTGRFLYVRPAIIGNGTQLGVQLPRVATLFVVMVPWPDFSMELPPNAKPREIPGLRLLASQGETTRAWPGGFGYAKVGANYGTTFVAHGKALEQGFDQILWLFGPDGRVTEAGASNFFAVVKNEESGRAELLTASLDDNLILDGVTRRSVLELVRSRLSNELSVSETVFTMSELKKAWEQGRLLEAFVSGTAFFITPVCSINYEGRDLDVPQEHQAVGASYASVIKGWLKDIMYGGEVFWDDTTLLLEILDVCKRNRTALTGLLHGLICVALRRHVEDARAFRSVTPYSVRKFTNADAMDILNHISFMTQYVPSAMLEELQATETGSPAESSLILKMASAFASDMKAELGGFPNNNAWANVHHITDLEAHCRDQIGTACEYTYELSNLGSMRMAPTTGDGIILERLIFTQCGMVAGPALGFNCASVQGGPLIISITTMANKVQNEWLVIVPDAEGKLEERMRVRATHIDNVKKHVDSGFFQMGGAMLRAQPQEQELDISGSIVVARAATAEEVLTVLKEDIYARTGVWDLKNVQVYPNSLRIMSAMLVSGVVQRGNQLATEQIELPSLGDHHVLVKIEGAAFNPTDRLAFDLNAFGDGAVLGCDFVGVVVETHTSVTRLAVGDRIAALVWGGEIKGLGAYSTHCHADERISFKVPDNFSHSSACSIPLAANTAWLALFSHGCLALDREPTAKRPPILIWGGSSTVGYFAIQMARLHGHVVVTTCSPRNFELARRAGATHVFDYNDPEVTAKIRSAAPDLAHVFDTIGSATSSATACEAIDGRPGVLCTVRPGKANTGDVPQNVKVTDVFVFTAFPTPHSYRGAAHWPINMPDHELSVELYDQLPTLLADGKLVPPAVKVVGELGPEAVAEAMNLNRSGEISGEKLCFRVSADAADETECAK</sequence>
<comment type="similarity">
    <text evidence="3 11">Belongs to the class-IV pyridoxal-phosphate-dependent aminotransferase family.</text>
</comment>
<dbReference type="PROSITE" id="PS00770">
    <property type="entry name" value="AA_TRANSFER_CLASS_4"/>
    <property type="match status" value="1"/>
</dbReference>